<name>A0AA38G978_TAXCH</name>
<evidence type="ECO:0000313" key="1">
    <source>
        <dbReference type="EMBL" id="KAH9318881.1"/>
    </source>
</evidence>
<feature type="non-terminal residue" evidence="1">
    <location>
        <position position="1"/>
    </location>
</feature>
<proteinExistence type="predicted"/>
<sequence>CDGKETIFSKDKIQLKTNTMPRGLVALDSNIDNSDMVVQKNILASRDVEEHNLGMEEKPKKIWLG</sequence>
<protein>
    <submittedName>
        <fullName evidence="1">Uncharacterized protein</fullName>
    </submittedName>
</protein>
<accession>A0AA38G978</accession>
<reference evidence="1 2" key="1">
    <citation type="journal article" date="2021" name="Nat. Plants">
        <title>The Taxus genome provides insights into paclitaxel biosynthesis.</title>
        <authorList>
            <person name="Xiong X."/>
            <person name="Gou J."/>
            <person name="Liao Q."/>
            <person name="Li Y."/>
            <person name="Zhou Q."/>
            <person name="Bi G."/>
            <person name="Li C."/>
            <person name="Du R."/>
            <person name="Wang X."/>
            <person name="Sun T."/>
            <person name="Guo L."/>
            <person name="Liang H."/>
            <person name="Lu P."/>
            <person name="Wu Y."/>
            <person name="Zhang Z."/>
            <person name="Ro D.K."/>
            <person name="Shang Y."/>
            <person name="Huang S."/>
            <person name="Yan J."/>
        </authorList>
    </citation>
    <scope>NUCLEOTIDE SEQUENCE [LARGE SCALE GENOMIC DNA]</scope>
    <source>
        <strain evidence="1">Ta-2019</strain>
    </source>
</reference>
<dbReference type="EMBL" id="JAHRHJ020000004">
    <property type="protein sequence ID" value="KAH9318881.1"/>
    <property type="molecule type" value="Genomic_DNA"/>
</dbReference>
<comment type="caution">
    <text evidence="1">The sequence shown here is derived from an EMBL/GenBank/DDBJ whole genome shotgun (WGS) entry which is preliminary data.</text>
</comment>
<gene>
    <name evidence="1" type="ORF">KI387_020650</name>
</gene>
<organism evidence="1 2">
    <name type="scientific">Taxus chinensis</name>
    <name type="common">Chinese yew</name>
    <name type="synonym">Taxus wallichiana var. chinensis</name>
    <dbReference type="NCBI Taxonomy" id="29808"/>
    <lineage>
        <taxon>Eukaryota</taxon>
        <taxon>Viridiplantae</taxon>
        <taxon>Streptophyta</taxon>
        <taxon>Embryophyta</taxon>
        <taxon>Tracheophyta</taxon>
        <taxon>Spermatophyta</taxon>
        <taxon>Pinopsida</taxon>
        <taxon>Pinidae</taxon>
        <taxon>Conifers II</taxon>
        <taxon>Cupressales</taxon>
        <taxon>Taxaceae</taxon>
        <taxon>Taxus</taxon>
    </lineage>
</organism>
<feature type="non-terminal residue" evidence="1">
    <location>
        <position position="65"/>
    </location>
</feature>
<dbReference type="Proteomes" id="UP000824469">
    <property type="component" value="Unassembled WGS sequence"/>
</dbReference>
<dbReference type="AlphaFoldDB" id="A0AA38G978"/>
<keyword evidence="2" id="KW-1185">Reference proteome</keyword>
<evidence type="ECO:0000313" key="2">
    <source>
        <dbReference type="Proteomes" id="UP000824469"/>
    </source>
</evidence>